<dbReference type="CDD" id="cd06261">
    <property type="entry name" value="TM_PBP2"/>
    <property type="match status" value="1"/>
</dbReference>
<dbReference type="InterPro" id="IPR051393">
    <property type="entry name" value="ABC_transporter_permease"/>
</dbReference>
<sequence>MRQGRYRFIVGALAGPIVLYAVLVLWPYLQSFYVSLTDWSGYTSERRLIGLANYERLLKDPVFWISLRHNLLAAVVLPVFSIGLGLFFATMLNVAGRAKKAAVQGVRGASFYRIVYFFPHLLSIAVIGVLWSFVYDPTGNGLLNGFLGLIGIDPVNWLGSTRTAYWAILAVIVWVSVGFYVLVFTAAIGSIPPDMYEAAMLDGASRWRIFWRITVPLIWDTVQVALVYAGINALDMFAIVNVMSAAGGSGGPNNSTQVLGNYIYLTAFEHGRFGYATALGVALFVVTIVLAVITLRFMRRDRVVY</sequence>
<dbReference type="PANTHER" id="PTHR30193:SF41">
    <property type="entry name" value="DIACETYLCHITOBIOSE UPTAKE SYSTEM PERMEASE PROTEIN NGCF"/>
    <property type="match status" value="1"/>
</dbReference>
<organism evidence="9 10">
    <name type="scientific">Phytoactinopolyspora alkaliphila</name>
    <dbReference type="NCBI Taxonomy" id="1783498"/>
    <lineage>
        <taxon>Bacteria</taxon>
        <taxon>Bacillati</taxon>
        <taxon>Actinomycetota</taxon>
        <taxon>Actinomycetes</taxon>
        <taxon>Jiangellales</taxon>
        <taxon>Jiangellaceae</taxon>
        <taxon>Phytoactinopolyspora</taxon>
    </lineage>
</organism>
<gene>
    <name evidence="9" type="ORF">G1H11_14965</name>
</gene>
<dbReference type="Pfam" id="PF00528">
    <property type="entry name" value="BPD_transp_1"/>
    <property type="match status" value="1"/>
</dbReference>
<evidence type="ECO:0000256" key="2">
    <source>
        <dbReference type="ARBA" id="ARBA00022448"/>
    </source>
</evidence>
<keyword evidence="5 7" id="KW-1133">Transmembrane helix</keyword>
<comment type="subcellular location">
    <subcellularLocation>
        <location evidence="1 7">Cell membrane</location>
        <topology evidence="1 7">Multi-pass membrane protein</topology>
    </subcellularLocation>
</comment>
<dbReference type="InterPro" id="IPR035906">
    <property type="entry name" value="MetI-like_sf"/>
</dbReference>
<comment type="similarity">
    <text evidence="7">Belongs to the binding-protein-dependent transport system permease family.</text>
</comment>
<accession>A0A6N9YP56</accession>
<dbReference type="Proteomes" id="UP000469185">
    <property type="component" value="Unassembled WGS sequence"/>
</dbReference>
<evidence type="ECO:0000259" key="8">
    <source>
        <dbReference type="PROSITE" id="PS50928"/>
    </source>
</evidence>
<keyword evidence="10" id="KW-1185">Reference proteome</keyword>
<dbReference type="EMBL" id="JAAGOB010000007">
    <property type="protein sequence ID" value="NED96609.1"/>
    <property type="molecule type" value="Genomic_DNA"/>
</dbReference>
<feature type="transmembrane region" description="Helical" evidence="7">
    <location>
        <begin position="7"/>
        <end position="29"/>
    </location>
</feature>
<dbReference type="SUPFAM" id="SSF161098">
    <property type="entry name" value="MetI-like"/>
    <property type="match status" value="1"/>
</dbReference>
<feature type="transmembrane region" description="Helical" evidence="7">
    <location>
        <begin position="209"/>
        <end position="231"/>
    </location>
</feature>
<evidence type="ECO:0000313" key="10">
    <source>
        <dbReference type="Proteomes" id="UP000469185"/>
    </source>
</evidence>
<dbReference type="InterPro" id="IPR000515">
    <property type="entry name" value="MetI-like"/>
</dbReference>
<dbReference type="Gene3D" id="1.10.3720.10">
    <property type="entry name" value="MetI-like"/>
    <property type="match status" value="1"/>
</dbReference>
<feature type="transmembrane region" description="Helical" evidence="7">
    <location>
        <begin position="164"/>
        <end position="188"/>
    </location>
</feature>
<dbReference type="GO" id="GO:0005886">
    <property type="term" value="C:plasma membrane"/>
    <property type="evidence" value="ECO:0007669"/>
    <property type="project" value="UniProtKB-SubCell"/>
</dbReference>
<feature type="transmembrane region" description="Helical" evidence="7">
    <location>
        <begin position="273"/>
        <end position="295"/>
    </location>
</feature>
<evidence type="ECO:0000256" key="7">
    <source>
        <dbReference type="RuleBase" id="RU363032"/>
    </source>
</evidence>
<keyword evidence="3" id="KW-1003">Cell membrane</keyword>
<keyword evidence="6 7" id="KW-0472">Membrane</keyword>
<dbReference type="PROSITE" id="PS50928">
    <property type="entry name" value="ABC_TM1"/>
    <property type="match status" value="1"/>
</dbReference>
<evidence type="ECO:0000256" key="5">
    <source>
        <dbReference type="ARBA" id="ARBA00022989"/>
    </source>
</evidence>
<keyword evidence="2 7" id="KW-0813">Transport</keyword>
<keyword evidence="4 7" id="KW-0812">Transmembrane</keyword>
<reference evidence="9 10" key="1">
    <citation type="submission" date="2020-02" db="EMBL/GenBank/DDBJ databases">
        <authorList>
            <person name="Li X.-J."/>
            <person name="Feng X.-M."/>
        </authorList>
    </citation>
    <scope>NUCLEOTIDE SEQUENCE [LARGE SCALE GENOMIC DNA]</scope>
    <source>
        <strain evidence="9 10">CGMCC 4.7225</strain>
    </source>
</reference>
<feature type="domain" description="ABC transmembrane type-1" evidence="8">
    <location>
        <begin position="67"/>
        <end position="294"/>
    </location>
</feature>
<name>A0A6N9YP56_9ACTN</name>
<evidence type="ECO:0000313" key="9">
    <source>
        <dbReference type="EMBL" id="NED96609.1"/>
    </source>
</evidence>
<dbReference type="PANTHER" id="PTHR30193">
    <property type="entry name" value="ABC TRANSPORTER PERMEASE PROTEIN"/>
    <property type="match status" value="1"/>
</dbReference>
<dbReference type="AlphaFoldDB" id="A0A6N9YP56"/>
<dbReference type="RefSeq" id="WP_163819386.1">
    <property type="nucleotide sequence ID" value="NZ_JAAGOB010000007.1"/>
</dbReference>
<evidence type="ECO:0000256" key="4">
    <source>
        <dbReference type="ARBA" id="ARBA00022692"/>
    </source>
</evidence>
<evidence type="ECO:0000256" key="6">
    <source>
        <dbReference type="ARBA" id="ARBA00023136"/>
    </source>
</evidence>
<protein>
    <submittedName>
        <fullName evidence="9">Sugar ABC transporter permease</fullName>
    </submittedName>
</protein>
<feature type="transmembrane region" description="Helical" evidence="7">
    <location>
        <begin position="114"/>
        <end position="134"/>
    </location>
</feature>
<comment type="caution">
    <text evidence="9">The sequence shown here is derived from an EMBL/GenBank/DDBJ whole genome shotgun (WGS) entry which is preliminary data.</text>
</comment>
<evidence type="ECO:0000256" key="3">
    <source>
        <dbReference type="ARBA" id="ARBA00022475"/>
    </source>
</evidence>
<dbReference type="GO" id="GO:0055085">
    <property type="term" value="P:transmembrane transport"/>
    <property type="evidence" value="ECO:0007669"/>
    <property type="project" value="InterPro"/>
</dbReference>
<feature type="transmembrane region" description="Helical" evidence="7">
    <location>
        <begin position="71"/>
        <end position="94"/>
    </location>
</feature>
<proteinExistence type="inferred from homology"/>
<evidence type="ECO:0000256" key="1">
    <source>
        <dbReference type="ARBA" id="ARBA00004651"/>
    </source>
</evidence>